<evidence type="ECO:0000256" key="3">
    <source>
        <dbReference type="ARBA" id="ARBA00022737"/>
    </source>
</evidence>
<dbReference type="SUPFAM" id="SSF57667">
    <property type="entry name" value="beta-beta-alpha zinc fingers"/>
    <property type="match status" value="5"/>
</dbReference>
<evidence type="ECO:0000256" key="4">
    <source>
        <dbReference type="ARBA" id="ARBA00022771"/>
    </source>
</evidence>
<feature type="binding site" evidence="8">
    <location>
        <position position="53"/>
    </location>
    <ligand>
        <name>Zn(2+)</name>
        <dbReference type="ChEBI" id="CHEBI:29105"/>
    </ligand>
</feature>
<feature type="binding site" evidence="8">
    <location>
        <position position="56"/>
    </location>
    <ligand>
        <name>Zn(2+)</name>
        <dbReference type="ChEBI" id="CHEBI:29105"/>
    </ligand>
</feature>
<dbReference type="GO" id="GO:0005634">
    <property type="term" value="C:nucleus"/>
    <property type="evidence" value="ECO:0007669"/>
    <property type="project" value="UniProtKB-SubCell"/>
</dbReference>
<evidence type="ECO:0000313" key="13">
    <source>
        <dbReference type="Proteomes" id="UP001151699"/>
    </source>
</evidence>
<dbReference type="GO" id="GO:0016491">
    <property type="term" value="F:oxidoreductase activity"/>
    <property type="evidence" value="ECO:0007669"/>
    <property type="project" value="InterPro"/>
</dbReference>
<keyword evidence="4 7" id="KW-0863">Zinc-finger</keyword>
<dbReference type="FunFam" id="3.30.160.60:FF:000100">
    <property type="entry name" value="Zinc finger 45-like"/>
    <property type="match status" value="1"/>
</dbReference>
<evidence type="ECO:0000256" key="1">
    <source>
        <dbReference type="ARBA" id="ARBA00004123"/>
    </source>
</evidence>
<evidence type="ECO:0000256" key="8">
    <source>
        <dbReference type="PROSITE-ProRule" id="PRU01263"/>
    </source>
</evidence>
<dbReference type="Proteomes" id="UP001151699">
    <property type="component" value="Chromosome B"/>
</dbReference>
<keyword evidence="6" id="KW-0539">Nucleus</keyword>
<evidence type="ECO:0000256" key="6">
    <source>
        <dbReference type="ARBA" id="ARBA00023242"/>
    </source>
</evidence>
<proteinExistence type="predicted"/>
<organism evidence="12 13">
    <name type="scientific">Pseudolycoriella hygida</name>
    <dbReference type="NCBI Taxonomy" id="35572"/>
    <lineage>
        <taxon>Eukaryota</taxon>
        <taxon>Metazoa</taxon>
        <taxon>Ecdysozoa</taxon>
        <taxon>Arthropoda</taxon>
        <taxon>Hexapoda</taxon>
        <taxon>Insecta</taxon>
        <taxon>Pterygota</taxon>
        <taxon>Neoptera</taxon>
        <taxon>Endopterygota</taxon>
        <taxon>Diptera</taxon>
        <taxon>Nematocera</taxon>
        <taxon>Sciaroidea</taxon>
        <taxon>Sciaridae</taxon>
        <taxon>Pseudolycoriella</taxon>
    </lineage>
</organism>
<keyword evidence="2 8" id="KW-0479">Metal-binding</keyword>
<dbReference type="Gene3D" id="3.40.1800.20">
    <property type="match status" value="1"/>
</dbReference>
<feature type="domain" description="C2H2-type" evidence="10">
    <location>
        <begin position="340"/>
        <end position="363"/>
    </location>
</feature>
<sequence>MNDSTQLCRLCLENSNDFVNIYEKFQDSTIAAILTQHFWFQICKDDGFSECLCQVCWINTKSFHNFYKRVESLQRAYLNSVNLEAIEIHSSSDLIKREESESPKVDHQEQDFKIPKTEEIEPNVQVIDLEICKDESSDCTEDFICYQSETSDEEDCDEPPLKKLKSAEGDGSVEDEGNVETEIEPTAAECESSYNEELDDDKPTIRCKKNTANEDAKIREFFSMVCEICSDQFETFLKAKHHYRTIHNTTGYLTCCGKKFLRRGRVLDHIHRHLNPDAYRCDPCGKRFSDKFALKNHIENHEPFDSRAYKCGLCSSSFTKASKLAQHERLRHCSEEDKKFHCDKCNKNFVSKSVLASHIRGVHEFAFAHVCDICARVFKSKHVFQNHMQEHSTITRPKMQCNVCGAWLKHEESLRKHLKRHQDTFANCPICNKVLQNKHSLGNHIRSVHGERSHQCTMCDKAFKKAIVLKEHMALHTGQDLYKCPYCTKTFKSGANMHAHRKKAHFSEWTRDRSKLLNNGTKIPMLGFSTWGWGETGKGIIEQAVKDAIDLGYRYIDTAPINGNEEEVGNAITKKISDGVVKREDLYIVGKLLNPKAFHDPALIKIELLSTLRNLNLTYLDLYVIQSPEGDLQFNDTWHEMEKLVDNFIVKSIGVSNFNEDQINQLLTSARCFPVTCQFDCHPYLTQKKLSDFCRSKHIAVTVYNPFGSSTLLEDPQVESIAKTYRKTPEQILLRYQIQRGHIAIPISISKITLRENMDIFKFELKNHDMVALGKLDRNKNYSSLSVLSYERLKLKLCFRQ</sequence>
<feature type="domain" description="C2H2-type" evidence="10">
    <location>
        <begin position="279"/>
        <end position="301"/>
    </location>
</feature>
<dbReference type="FunFam" id="3.30.160.60:FF:000145">
    <property type="entry name" value="Zinc finger protein 574"/>
    <property type="match status" value="1"/>
</dbReference>
<dbReference type="InterPro" id="IPR023210">
    <property type="entry name" value="NADP_OxRdtase_dom"/>
</dbReference>
<feature type="domain" description="C2H2-type" evidence="10">
    <location>
        <begin position="454"/>
        <end position="481"/>
    </location>
</feature>
<feature type="binding site" evidence="8">
    <location>
        <position position="8"/>
    </location>
    <ligand>
        <name>Zn(2+)</name>
        <dbReference type="ChEBI" id="CHEBI:29105"/>
    </ligand>
</feature>
<dbReference type="EMBL" id="WJQU01000002">
    <property type="protein sequence ID" value="KAJ6641728.1"/>
    <property type="molecule type" value="Genomic_DNA"/>
</dbReference>
<dbReference type="PROSITE" id="PS51915">
    <property type="entry name" value="ZAD"/>
    <property type="match status" value="1"/>
</dbReference>
<feature type="compositionally biased region" description="Acidic residues" evidence="9">
    <location>
        <begin position="171"/>
        <end position="181"/>
    </location>
</feature>
<dbReference type="InterPro" id="IPR036812">
    <property type="entry name" value="NAD(P)_OxRdtase_dom_sf"/>
</dbReference>
<dbReference type="Pfam" id="PF00096">
    <property type="entry name" value="zf-C2H2"/>
    <property type="match status" value="3"/>
</dbReference>
<evidence type="ECO:0000256" key="5">
    <source>
        <dbReference type="ARBA" id="ARBA00022833"/>
    </source>
</evidence>
<comment type="caution">
    <text evidence="12">The sequence shown here is derived from an EMBL/GenBank/DDBJ whole genome shotgun (WGS) entry which is preliminary data.</text>
</comment>
<feature type="domain" description="C2H2-type" evidence="10">
    <location>
        <begin position="369"/>
        <end position="392"/>
    </location>
</feature>
<dbReference type="OrthoDB" id="10039931at2759"/>
<dbReference type="Pfam" id="PF00248">
    <property type="entry name" value="Aldo_ket_red"/>
    <property type="match status" value="1"/>
</dbReference>
<dbReference type="SMART" id="SM00355">
    <property type="entry name" value="ZnF_C2H2"/>
    <property type="match status" value="10"/>
</dbReference>
<reference evidence="12" key="1">
    <citation type="submission" date="2022-07" db="EMBL/GenBank/DDBJ databases">
        <authorList>
            <person name="Trinca V."/>
            <person name="Uliana J.V.C."/>
            <person name="Torres T.T."/>
            <person name="Ward R.J."/>
            <person name="Monesi N."/>
        </authorList>
    </citation>
    <scope>NUCLEOTIDE SEQUENCE</scope>
    <source>
        <strain evidence="12">HSMRA1968</strain>
        <tissue evidence="12">Whole embryos</tissue>
    </source>
</reference>
<keyword evidence="5 8" id="KW-0862">Zinc</keyword>
<feature type="domain" description="C2H2-type" evidence="10">
    <location>
        <begin position="399"/>
        <end position="421"/>
    </location>
</feature>
<keyword evidence="3" id="KW-0677">Repeat</keyword>
<evidence type="ECO:0000256" key="7">
    <source>
        <dbReference type="PROSITE-ProRule" id="PRU00042"/>
    </source>
</evidence>
<feature type="domain" description="C2H2-type" evidence="10">
    <location>
        <begin position="482"/>
        <end position="510"/>
    </location>
</feature>
<dbReference type="SMART" id="SM00868">
    <property type="entry name" value="zf-AD"/>
    <property type="match status" value="1"/>
</dbReference>
<dbReference type="PROSITE" id="PS00062">
    <property type="entry name" value="ALDOKETO_REDUCTASE_2"/>
    <property type="match status" value="1"/>
</dbReference>
<dbReference type="SUPFAM" id="SSF51430">
    <property type="entry name" value="NAD(P)-linked oxidoreductase"/>
    <property type="match status" value="1"/>
</dbReference>
<accession>A0A9Q0S2N1</accession>
<evidence type="ECO:0000259" key="10">
    <source>
        <dbReference type="PROSITE" id="PS50157"/>
    </source>
</evidence>
<feature type="domain" description="C2H2-type" evidence="10">
    <location>
        <begin position="426"/>
        <end position="454"/>
    </location>
</feature>
<dbReference type="Pfam" id="PF07776">
    <property type="entry name" value="zf-AD"/>
    <property type="match status" value="1"/>
</dbReference>
<dbReference type="Gene3D" id="3.20.20.100">
    <property type="entry name" value="NADP-dependent oxidoreductase domain"/>
    <property type="match status" value="1"/>
</dbReference>
<evidence type="ECO:0000256" key="2">
    <source>
        <dbReference type="ARBA" id="ARBA00022723"/>
    </source>
</evidence>
<dbReference type="Pfam" id="PF13894">
    <property type="entry name" value="zf-C2H2_4"/>
    <property type="match status" value="1"/>
</dbReference>
<feature type="region of interest" description="Disordered" evidence="9">
    <location>
        <begin position="150"/>
        <end position="181"/>
    </location>
</feature>
<dbReference type="InterPro" id="IPR018170">
    <property type="entry name" value="Aldo/ket_reductase_CS"/>
</dbReference>
<evidence type="ECO:0000313" key="12">
    <source>
        <dbReference type="EMBL" id="KAJ6641728.1"/>
    </source>
</evidence>
<gene>
    <name evidence="12" type="primary">AKR1E2_3</name>
    <name evidence="12" type="ORF">Bhyg_06668</name>
</gene>
<keyword evidence="13" id="KW-1185">Reference proteome</keyword>
<dbReference type="InterPro" id="IPR013087">
    <property type="entry name" value="Znf_C2H2_type"/>
</dbReference>
<feature type="domain" description="C2H2-type" evidence="10">
    <location>
        <begin position="309"/>
        <end position="337"/>
    </location>
</feature>
<protein>
    <submittedName>
        <fullName evidence="12">1,5-anhydro-D-fructose reductase</fullName>
    </submittedName>
</protein>
<dbReference type="InterPro" id="IPR020471">
    <property type="entry name" value="AKR"/>
</dbReference>
<dbReference type="PRINTS" id="PR00069">
    <property type="entry name" value="ALDKETRDTASE"/>
</dbReference>
<dbReference type="PROSITE" id="PS50157">
    <property type="entry name" value="ZINC_FINGER_C2H2_2"/>
    <property type="match status" value="8"/>
</dbReference>
<dbReference type="InterPro" id="IPR012934">
    <property type="entry name" value="Znf_AD"/>
</dbReference>
<dbReference type="AlphaFoldDB" id="A0A9Q0S2N1"/>
<dbReference type="PANTHER" id="PTHR11732">
    <property type="entry name" value="ALDO/KETO REDUCTASE"/>
    <property type="match status" value="1"/>
</dbReference>
<comment type="subcellular location">
    <subcellularLocation>
        <location evidence="1">Nucleus</location>
    </subcellularLocation>
</comment>
<feature type="domain" description="ZAD" evidence="11">
    <location>
        <begin position="6"/>
        <end position="80"/>
    </location>
</feature>
<name>A0A9Q0S2N1_9DIPT</name>
<dbReference type="InterPro" id="IPR036236">
    <property type="entry name" value="Znf_C2H2_sf"/>
</dbReference>
<dbReference type="GO" id="GO:0008270">
    <property type="term" value="F:zinc ion binding"/>
    <property type="evidence" value="ECO:0007669"/>
    <property type="project" value="UniProtKB-UniRule"/>
</dbReference>
<dbReference type="Gene3D" id="3.30.160.60">
    <property type="entry name" value="Classic Zinc Finger"/>
    <property type="match status" value="5"/>
</dbReference>
<evidence type="ECO:0000259" key="11">
    <source>
        <dbReference type="PROSITE" id="PS51915"/>
    </source>
</evidence>
<evidence type="ECO:0000256" key="9">
    <source>
        <dbReference type="SAM" id="MobiDB-lite"/>
    </source>
</evidence>
<dbReference type="PROSITE" id="PS00028">
    <property type="entry name" value="ZINC_FINGER_C2H2_1"/>
    <property type="match status" value="9"/>
</dbReference>
<feature type="compositionally biased region" description="Basic and acidic residues" evidence="9">
    <location>
        <begin position="159"/>
        <end position="168"/>
    </location>
</feature>
<feature type="binding site" evidence="8">
    <location>
        <position position="11"/>
    </location>
    <ligand>
        <name>Zn(2+)</name>
        <dbReference type="ChEBI" id="CHEBI:29105"/>
    </ligand>
</feature>
<dbReference type="SUPFAM" id="SSF57716">
    <property type="entry name" value="Glucocorticoid receptor-like (DNA-binding domain)"/>
    <property type="match status" value="1"/>
</dbReference>